<dbReference type="EMBL" id="HADY01024606">
    <property type="protein sequence ID" value="SBP63091.1"/>
    <property type="molecule type" value="Transcribed_RNA"/>
</dbReference>
<organism evidence="1">
    <name type="scientific">Nothobranchius furzeri</name>
    <name type="common">Turquoise killifish</name>
    <dbReference type="NCBI Taxonomy" id="105023"/>
    <lineage>
        <taxon>Eukaryota</taxon>
        <taxon>Metazoa</taxon>
        <taxon>Chordata</taxon>
        <taxon>Craniata</taxon>
        <taxon>Vertebrata</taxon>
        <taxon>Euteleostomi</taxon>
        <taxon>Actinopterygii</taxon>
        <taxon>Neopterygii</taxon>
        <taxon>Teleostei</taxon>
        <taxon>Neoteleostei</taxon>
        <taxon>Acanthomorphata</taxon>
        <taxon>Ovalentaria</taxon>
        <taxon>Atherinomorphae</taxon>
        <taxon>Cyprinodontiformes</taxon>
        <taxon>Nothobranchiidae</taxon>
        <taxon>Nothobranchius</taxon>
    </lineage>
</organism>
<name>A0A1A8B8V3_NOTFU</name>
<reference evidence="1" key="1">
    <citation type="submission" date="2016-05" db="EMBL/GenBank/DDBJ databases">
        <authorList>
            <person name="Lavstsen T."/>
            <person name="Jespersen J.S."/>
        </authorList>
    </citation>
    <scope>NUCLEOTIDE SEQUENCE</scope>
    <source>
        <tissue evidence="1">Brain</tissue>
    </source>
</reference>
<reference evidence="1" key="2">
    <citation type="submission" date="2016-06" db="EMBL/GenBank/DDBJ databases">
        <title>The genome of a short-lived fish provides insights into sex chromosome evolution and the genetic control of aging.</title>
        <authorList>
            <person name="Reichwald K."/>
            <person name="Felder M."/>
            <person name="Petzold A."/>
            <person name="Koch P."/>
            <person name="Groth M."/>
            <person name="Platzer M."/>
        </authorList>
    </citation>
    <scope>NUCLEOTIDE SEQUENCE</scope>
    <source>
        <tissue evidence="1">Brain</tissue>
    </source>
</reference>
<dbReference type="AlphaFoldDB" id="A0A1A8B8V3"/>
<evidence type="ECO:0000313" key="1">
    <source>
        <dbReference type="EMBL" id="SBP63091.1"/>
    </source>
</evidence>
<gene>
    <name evidence="1" type="primary">Nfu_g_1_009811</name>
</gene>
<protein>
    <submittedName>
        <fullName evidence="1">Uncharacterized protein</fullName>
    </submittedName>
</protein>
<proteinExistence type="predicted"/>
<accession>A0A1A8B8V3</accession>
<sequence length="121" mass="13477">MTIIHSAPCPSSADLLSLCSRHKLQEKLLLAPNCGAAVSISLCDEGQELVMLSLSSFGKALEWFCWQNNKVNRHSQKKTPSVEVAGGKLTFSSNKNSFLSSNYEFPFKKHHFTDKDFPESQ</sequence>